<reference evidence="1 2" key="1">
    <citation type="submission" date="2015-10" db="EMBL/GenBank/DDBJ databases">
        <title>Draft genome sequence of Streptomyces griseorubiginosus DSM 40469, type strain for the species Streptomyces griseorubiginosus.</title>
        <authorList>
            <person name="Ruckert C."/>
            <person name="Winkler A."/>
            <person name="Kalinowski J."/>
            <person name="Kampfer P."/>
            <person name="Glaeser S."/>
        </authorList>
    </citation>
    <scope>NUCLEOTIDE SEQUENCE [LARGE SCALE GENOMIC DNA]</scope>
    <source>
        <strain evidence="1 2">DSM 40469</strain>
    </source>
</reference>
<keyword evidence="2" id="KW-1185">Reference proteome</keyword>
<dbReference type="AlphaFoldDB" id="A0A101RRW0"/>
<proteinExistence type="predicted"/>
<dbReference type="PANTHER" id="PTHR36221:SF1">
    <property type="entry name" value="DUF742 DOMAIN-CONTAINING PROTEIN"/>
    <property type="match status" value="1"/>
</dbReference>
<dbReference type="Proteomes" id="UP000054375">
    <property type="component" value="Unassembled WGS sequence"/>
</dbReference>
<dbReference type="EMBL" id="LMWV01000031">
    <property type="protein sequence ID" value="KUN60505.1"/>
    <property type="molecule type" value="Genomic_DNA"/>
</dbReference>
<dbReference type="InterPro" id="IPR007995">
    <property type="entry name" value="DUF742"/>
</dbReference>
<evidence type="ECO:0000313" key="1">
    <source>
        <dbReference type="EMBL" id="KUN60505.1"/>
    </source>
</evidence>
<dbReference type="Pfam" id="PF05331">
    <property type="entry name" value="DUF742"/>
    <property type="match status" value="1"/>
</dbReference>
<evidence type="ECO:0000313" key="2">
    <source>
        <dbReference type="Proteomes" id="UP000054375"/>
    </source>
</evidence>
<dbReference type="InterPro" id="IPR036390">
    <property type="entry name" value="WH_DNA-bd_sf"/>
</dbReference>
<protein>
    <recommendedName>
        <fullName evidence="3">DUF742 domain-containing protein</fullName>
    </recommendedName>
</protein>
<evidence type="ECO:0008006" key="3">
    <source>
        <dbReference type="Google" id="ProtNLM"/>
    </source>
</evidence>
<gene>
    <name evidence="1" type="ORF">AQJ54_35325</name>
</gene>
<dbReference type="PANTHER" id="PTHR36221">
    <property type="entry name" value="DUF742 DOMAIN-CONTAINING PROTEIN"/>
    <property type="match status" value="1"/>
</dbReference>
<dbReference type="RefSeq" id="WP_062032771.1">
    <property type="nucleotide sequence ID" value="NZ_JBEOZZ010000008.1"/>
</dbReference>
<comment type="caution">
    <text evidence="1">The sequence shown here is derived from an EMBL/GenBank/DDBJ whole genome shotgun (WGS) entry which is preliminary data.</text>
</comment>
<accession>A0A124GUK0</accession>
<organism evidence="1 2">
    <name type="scientific">Streptomyces griseorubiginosus</name>
    <dbReference type="NCBI Taxonomy" id="67304"/>
    <lineage>
        <taxon>Bacteria</taxon>
        <taxon>Bacillati</taxon>
        <taxon>Actinomycetota</taxon>
        <taxon>Actinomycetes</taxon>
        <taxon>Kitasatosporales</taxon>
        <taxon>Streptomycetaceae</taxon>
        <taxon>Streptomyces</taxon>
    </lineage>
</organism>
<accession>A0A101RRW0</accession>
<dbReference type="SUPFAM" id="SSF46785">
    <property type="entry name" value="Winged helix' DNA-binding domain"/>
    <property type="match status" value="1"/>
</dbReference>
<name>A0A101RRW0_9ACTN</name>
<sequence>MHDDQEPALELTSELVPLHVIADGRDLPADHEYSRTALVTALDDSPAAARTLTPEARRVMDLVSDGLLSVAEVAGRTQLPLGIVRILIAHLVEVGLVYVRPPMPRAVAHDRALLQAVVDGLQKTLGA</sequence>